<feature type="compositionally biased region" description="Acidic residues" evidence="2">
    <location>
        <begin position="1"/>
        <end position="11"/>
    </location>
</feature>
<dbReference type="EMBL" id="LNRQ01000009">
    <property type="protein sequence ID" value="KZM83606.1"/>
    <property type="molecule type" value="Genomic_DNA"/>
</dbReference>
<name>A0A175YIR5_DAUCS</name>
<dbReference type="OrthoDB" id="10255522at2759"/>
<dbReference type="PANTHER" id="PTHR43939">
    <property type="entry name" value="COILED-COIL DOMAIN-CONTAINING PROTEIN 158"/>
    <property type="match status" value="1"/>
</dbReference>
<feature type="compositionally biased region" description="Polar residues" evidence="2">
    <location>
        <begin position="32"/>
        <end position="41"/>
    </location>
</feature>
<feature type="coiled-coil region" evidence="1">
    <location>
        <begin position="529"/>
        <end position="570"/>
    </location>
</feature>
<dbReference type="STRING" id="79200.A0A175YIR5"/>
<dbReference type="Gramene" id="KZM83606">
    <property type="protein sequence ID" value="KZM83606"/>
    <property type="gene ID" value="DCAR_031175"/>
</dbReference>
<keyword evidence="3" id="KW-1133">Transmembrane helix</keyword>
<accession>A0A175YIR5</accession>
<feature type="coiled-coil region" evidence="1">
    <location>
        <begin position="346"/>
        <end position="474"/>
    </location>
</feature>
<evidence type="ECO:0000313" key="4">
    <source>
        <dbReference type="EMBL" id="KZM83606.1"/>
    </source>
</evidence>
<evidence type="ECO:0000256" key="1">
    <source>
        <dbReference type="SAM" id="Coils"/>
    </source>
</evidence>
<feature type="coiled-coil region" evidence="1">
    <location>
        <begin position="662"/>
        <end position="742"/>
    </location>
</feature>
<dbReference type="Proteomes" id="UP000077755">
    <property type="component" value="Chromosome 9"/>
</dbReference>
<keyword evidence="3" id="KW-0472">Membrane</keyword>
<feature type="region of interest" description="Disordered" evidence="2">
    <location>
        <begin position="1"/>
        <end position="46"/>
    </location>
</feature>
<keyword evidence="1" id="KW-0175">Coiled coil</keyword>
<evidence type="ECO:0000256" key="3">
    <source>
        <dbReference type="SAM" id="Phobius"/>
    </source>
</evidence>
<dbReference type="PANTHER" id="PTHR43939:SF68">
    <property type="entry name" value="CENTROSOMAL PROTEIN OF 290 KDA-LIKE"/>
    <property type="match status" value="1"/>
</dbReference>
<gene>
    <name evidence="4" type="ORF">DCAR_031175</name>
    <name evidence="5" type="ORF">DCAR_0936174</name>
</gene>
<evidence type="ECO:0000256" key="2">
    <source>
        <dbReference type="SAM" id="MobiDB-lite"/>
    </source>
</evidence>
<evidence type="ECO:0000313" key="6">
    <source>
        <dbReference type="Proteomes" id="UP000077755"/>
    </source>
</evidence>
<sequence length="1997" mass="225874">MSGNYDSEELLDGSREASSAEGSAEGEDGSVLVNSVDSPNQVERIDQDDGVLVMGVDTLQDDQNEEKVIEDGGKDDMFVDCPDELVSFDGRIAVADNIEATASSEPQQGFEGYSAGLYISDKGSGDDLTGELERLQALLEKAVGEKESFALEYEAERRSLAQGLADLHHQLSALSTQGSLVNESDGGLVSHYDSENWTGEKSVVSDDTPLQDVICDCSKLVKHALDDRSQTQGTISELHSTLHKNNQEIQELTARVAESSVQQDTEAIANRVLSCLASAFNQDELLDISFTQKMCHIESATLFLIENYNSFLYETDLLRQCITNVRSDHNLQDGIGSIFLTAREELIEIRRKEVELTQKVIELEEKNSKQMEELARGKEAIDVAHAEIQKAKMELEHEKARFNNTKEKLSLAVTKGKALVQHRDSLKQSLADKTNELERCRIEIQEKVSAIEAAELCKKELTKCEDLAASLNEELSERNSVIKSCEKILLESNLPEDLQSIDFLGKIQWLANEKNKLMGTLQDTAIITREAANKEIERLTALILVESQEKHYLEEELEDLRCEYAQIVEKEYHHSSEKDRMVRLLHEASGISMYSAESSPSDLGFMIGQCIEKIKDQASASISSHLDGEIFEKMQSLLYTRDQEAMLFEEILEEDILNRSEMNQLVSKVAAVSQELRDIRDENDSLHHNLSRAEEKATLLREKLSMAVKKGKGLVQERENLKQLLERTRETAQNDIDRLAASILTETQQNNYLLDELEDLRYKYKGIVEREQHISLEKNQLIRMLHEASGIKMIDLEEPHSDMDNIVDRCFGKLREESAQVEWELFERIQSLLYTRVQEAMLFEVILEDDMLDRSRVNDLANKISVLSQELNDLKDEKDSLQNLLSHSEEKIIILGEDLSSATKERMELVQEQIDIKQLLDKTREAADIEIDRLTSAILAETQEKHHLEEVVEDLRYKYEGILQKEHQISLDRDRVVRMLQEASGMALNDPEEIQSGMDSIINQCFVKLKEQTKVSVESSQVGEDFIKRMQSLLYIRDFEAMLFKTLLEEEIPNESEVNHLTNKIAVISEELKDLKDEKDSLLNDLSRSEEKATLLREKLSMAVKKGKGLVQERENLKQLLDERNAAIEKLKLELEQQELSLNDYRTEIHKLSSDADCVPKLEIDLKSVKEERDQLEKFLAESNRMLQRLIGTIENITFPDGPAVEEPAEKVQRLAWYVSECEAAKTQAQHELELVKKEVATKSNELALAATKISVLVDEKEDAQGSKVATQVELQKVKEESSCLSSELAEAHKTIKALEDAMSQVQTNLSLLAEEYSTAKVSRTNLESEIEKLKEVAGMQARELADASSSLKSYEEAIWKAENTISELSGDKEDAAHEIQDLKSQLNSCMQELGDKQNAEQEIINLKSQLNACVQELAGTRGAKGIKSPELYGHLSSLQLLLKDESMLSLLRQSFQGIFDGLKKLDHILTDTKLHSNDMEMNIQQTLPISEEDSIALNQFPDDIQSIENIEMDDGELNTADDDNFISRIEKTVDNLQLKHKILADVCVRSSSFMDNLIASLSTKLMATRDEFLDVLEQMKALKKHIEGMEMDKQAQDQYMGTVVESLQNSLKESSTSFKKVVEERDIYQSRVCKLEADLEAFEILCSDMRHKLGEHQAQESRWQEREKELMSLYQKETEDPLLSAFQLKSLFKKIDGINIPFSEFEVDELEPHDSDHVKKLFYIVDCVGGLQREMASISHNSELQQSIIKDQATEIEHLKEEASAFVIYKQDYDKLKHDLAKGLENIIKKLAGNEVVGTLKTADVMEQLPLLEKLVTTIIFESENSKSKAQELDTKILKTQEVVDELSSKVKFFEKKASSGSIQERGSFEAHSLPPRSEISEIDDAGPVVNMPIPPGPSIAQVRSLKKGSSDQLAINIDSESDRLISKKDTTEDKGHVFKSLNTSGLVPRQGRTIADKIDGFWVAGDRALMGRPRARIGVIAYWLFLNIWLLSYIL</sequence>
<organism evidence="4">
    <name type="scientific">Daucus carota subsp. sativus</name>
    <name type="common">Carrot</name>
    <dbReference type="NCBI Taxonomy" id="79200"/>
    <lineage>
        <taxon>Eukaryota</taxon>
        <taxon>Viridiplantae</taxon>
        <taxon>Streptophyta</taxon>
        <taxon>Embryophyta</taxon>
        <taxon>Tracheophyta</taxon>
        <taxon>Spermatophyta</taxon>
        <taxon>Magnoliopsida</taxon>
        <taxon>eudicotyledons</taxon>
        <taxon>Gunneridae</taxon>
        <taxon>Pentapetalae</taxon>
        <taxon>asterids</taxon>
        <taxon>campanulids</taxon>
        <taxon>Apiales</taxon>
        <taxon>Apiaceae</taxon>
        <taxon>Apioideae</taxon>
        <taxon>Scandiceae</taxon>
        <taxon>Daucinae</taxon>
        <taxon>Daucus</taxon>
        <taxon>Daucus sect. Daucus</taxon>
    </lineage>
</organism>
<proteinExistence type="predicted"/>
<dbReference type="SUPFAM" id="SSF57997">
    <property type="entry name" value="Tropomyosin"/>
    <property type="match status" value="1"/>
</dbReference>
<feature type="coiled-coil region" evidence="1">
    <location>
        <begin position="1058"/>
        <end position="1189"/>
    </location>
</feature>
<dbReference type="KEGG" id="dcr:108202415"/>
<feature type="coiled-coil region" evidence="1">
    <location>
        <begin position="1289"/>
        <end position="1417"/>
    </location>
</feature>
<reference evidence="4" key="1">
    <citation type="journal article" date="2016" name="Nat. Genet.">
        <title>A high-quality carrot genome assembly provides new insights into carotenoid accumulation and asterid genome evolution.</title>
        <authorList>
            <person name="Iorizzo M."/>
            <person name="Ellison S."/>
            <person name="Senalik D."/>
            <person name="Zeng P."/>
            <person name="Satapoomin P."/>
            <person name="Huang J."/>
            <person name="Bowman M."/>
            <person name="Iovene M."/>
            <person name="Sanseverino W."/>
            <person name="Cavagnaro P."/>
            <person name="Yildiz M."/>
            <person name="Macko-Podgorni A."/>
            <person name="Moranska E."/>
            <person name="Grzebelus E."/>
            <person name="Grzebelus D."/>
            <person name="Ashrafi H."/>
            <person name="Zheng Z."/>
            <person name="Cheng S."/>
            <person name="Spooner D."/>
            <person name="Van Deynze A."/>
            <person name="Simon P."/>
        </authorList>
    </citation>
    <scope>NUCLEOTIDE SEQUENCE [LARGE SCALE GENOMIC DNA]</scope>
    <source>
        <tissue evidence="4">Leaf</tissue>
    </source>
</reference>
<feature type="transmembrane region" description="Helical" evidence="3">
    <location>
        <begin position="1979"/>
        <end position="1996"/>
    </location>
</feature>
<dbReference type="OMA" id="EKSNEHE"/>
<feature type="coiled-coil region" evidence="1">
    <location>
        <begin position="1219"/>
        <end position="1246"/>
    </location>
</feature>
<keyword evidence="6" id="KW-1185">Reference proteome</keyword>
<evidence type="ECO:0000313" key="5">
    <source>
        <dbReference type="EMBL" id="WOH16616.1"/>
    </source>
</evidence>
<feature type="coiled-coil region" evidence="1">
    <location>
        <begin position="125"/>
        <end position="152"/>
    </location>
</feature>
<dbReference type="EMBL" id="CP093351">
    <property type="protein sequence ID" value="WOH16616.1"/>
    <property type="molecule type" value="Genomic_DNA"/>
</dbReference>
<feature type="region of interest" description="Disordered" evidence="2">
    <location>
        <begin position="1865"/>
        <end position="1888"/>
    </location>
</feature>
<reference evidence="5" key="2">
    <citation type="submission" date="2022-03" db="EMBL/GenBank/DDBJ databases">
        <title>Draft title - Genomic analysis of global carrot germplasm unveils the trajectory of domestication and the origin of high carotenoid orange carrot.</title>
        <authorList>
            <person name="Iorizzo M."/>
            <person name="Ellison S."/>
            <person name="Senalik D."/>
            <person name="Macko-Podgorni A."/>
            <person name="Grzebelus D."/>
            <person name="Bostan H."/>
            <person name="Rolling W."/>
            <person name="Curaba J."/>
            <person name="Simon P."/>
        </authorList>
    </citation>
    <scope>NUCLEOTIDE SEQUENCE</scope>
    <source>
        <tissue evidence="5">Leaf</tissue>
    </source>
</reference>
<keyword evidence="3" id="KW-0812">Transmembrane</keyword>
<feature type="coiled-coil region" evidence="1">
    <location>
        <begin position="857"/>
        <end position="891"/>
    </location>
</feature>
<protein>
    <submittedName>
        <fullName evidence="4">Uncharacterized protein</fullName>
    </submittedName>
</protein>